<sequence>MNYKAFEFKLKKAKFLYTKYGISGIANKIKDKKKSYETYNEWFLDKAVSNKELDSQSKKVLKMLNKPSIEVIILQGNDEACNNAIVSLENQIYTEWKSVILEKEQCSEDYGIKYEYHNSFEKMILDKDKSIAEQIQNVARATVADIILFTRLDQKFAPNYLYELANSYIDKKFDVFYTDSDYILDGVHCTPDFKPDYSVDMLRSCNYIGNVFAISKSTFMNIEFIKNLDLEKVESNIYSILLQCCENANEIVHLPKVLVHSVKQNVDISVILKEEKKVLEKHLETINQKADIVVNEKYSVLDLKYQLKEHPLVSILIPNKDQVETLARCIESIEKSTYDNYEVIIIENNSTDEKTFEYYEELKKKGIKVVVWQSIFNYSAINNFGASYAKGEYLVLLNNDIEITSPDWMERMLGNCMRSGVGIVGAHLYYPDKTVQHAGIVVGLGGVAQNLYPGLDGKVGGYNNRVFTQQNYSAITAAMFMVSRKIFDSVGGLEEKLQVAFNDVDFCLKVAKAGYWNVYDPNVTALHYESKSRGKEDTPEKKLRFAGEIAYMQEKWRKILIEGDPFYNINLSMARPDFALDGIEKAL</sequence>
<dbReference type="PANTHER" id="PTHR43179">
    <property type="entry name" value="RHAMNOSYLTRANSFERASE WBBL"/>
    <property type="match status" value="1"/>
</dbReference>
<dbReference type="PANTHER" id="PTHR43179:SF7">
    <property type="entry name" value="RHAMNOSYLTRANSFERASE WBBL"/>
    <property type="match status" value="1"/>
</dbReference>
<dbReference type="GO" id="GO:0016740">
    <property type="term" value="F:transferase activity"/>
    <property type="evidence" value="ECO:0007669"/>
    <property type="project" value="UniProtKB-KW"/>
</dbReference>
<dbReference type="EMBL" id="FOGW01000004">
    <property type="protein sequence ID" value="SER40977.1"/>
    <property type="molecule type" value="Genomic_DNA"/>
</dbReference>
<dbReference type="InterPro" id="IPR001173">
    <property type="entry name" value="Glyco_trans_2-like"/>
</dbReference>
<feature type="domain" description="Glycosyltransferase 2-like" evidence="1">
    <location>
        <begin position="314"/>
        <end position="488"/>
    </location>
</feature>
<gene>
    <name evidence="2" type="ORF">SAMN02910429_00008</name>
</gene>
<dbReference type="RefSeq" id="WP_074730257.1">
    <property type="nucleotide sequence ID" value="NZ_FOGW01000004.1"/>
</dbReference>
<dbReference type="SUPFAM" id="SSF53448">
    <property type="entry name" value="Nucleotide-diphospho-sugar transferases"/>
    <property type="match status" value="2"/>
</dbReference>
<evidence type="ECO:0000313" key="2">
    <source>
        <dbReference type="EMBL" id="SER40977.1"/>
    </source>
</evidence>
<dbReference type="AlphaFoldDB" id="A0A1H9NYT5"/>
<accession>A0A1H9NYT5</accession>
<protein>
    <submittedName>
        <fullName evidence="2">Glycosyltransferase, GT2 family</fullName>
    </submittedName>
</protein>
<dbReference type="Pfam" id="PF00535">
    <property type="entry name" value="Glycos_transf_2"/>
    <property type="match status" value="1"/>
</dbReference>
<dbReference type="Proteomes" id="UP000182471">
    <property type="component" value="Unassembled WGS sequence"/>
</dbReference>
<evidence type="ECO:0000313" key="3">
    <source>
        <dbReference type="Proteomes" id="UP000182471"/>
    </source>
</evidence>
<evidence type="ECO:0000259" key="1">
    <source>
        <dbReference type="Pfam" id="PF00535"/>
    </source>
</evidence>
<dbReference type="CDD" id="cd04186">
    <property type="entry name" value="GT_2_like_c"/>
    <property type="match status" value="1"/>
</dbReference>
<name>A0A1H9NYT5_9FIRM</name>
<organism evidence="2 3">
    <name type="scientific">Lachnobacterium bovis</name>
    <dbReference type="NCBI Taxonomy" id="140626"/>
    <lineage>
        <taxon>Bacteria</taxon>
        <taxon>Bacillati</taxon>
        <taxon>Bacillota</taxon>
        <taxon>Clostridia</taxon>
        <taxon>Lachnospirales</taxon>
        <taxon>Lachnospiraceae</taxon>
        <taxon>Lachnobacterium</taxon>
    </lineage>
</organism>
<proteinExistence type="predicted"/>
<reference evidence="3" key="1">
    <citation type="submission" date="2016-10" db="EMBL/GenBank/DDBJ databases">
        <authorList>
            <person name="Varghese N."/>
            <person name="Submissions S."/>
        </authorList>
    </citation>
    <scope>NUCLEOTIDE SEQUENCE [LARGE SCALE GENOMIC DNA]</scope>
    <source>
        <strain evidence="3">S1b</strain>
    </source>
</reference>
<keyword evidence="2" id="KW-0808">Transferase</keyword>
<keyword evidence="3" id="KW-1185">Reference proteome</keyword>
<dbReference type="InterPro" id="IPR029044">
    <property type="entry name" value="Nucleotide-diphossugar_trans"/>
</dbReference>
<dbReference type="Gene3D" id="3.90.550.10">
    <property type="entry name" value="Spore Coat Polysaccharide Biosynthesis Protein SpsA, Chain A"/>
    <property type="match status" value="1"/>
</dbReference>